<keyword evidence="4" id="KW-1185">Reference proteome</keyword>
<evidence type="ECO:0000256" key="1">
    <source>
        <dbReference type="SAM" id="MobiDB-lite"/>
    </source>
</evidence>
<dbReference type="EMBL" id="JACBZI010000001">
    <property type="protein sequence ID" value="NYI08579.1"/>
    <property type="molecule type" value="Genomic_DNA"/>
</dbReference>
<dbReference type="PROSITE" id="PS51257">
    <property type="entry name" value="PROKAR_LIPOPROTEIN"/>
    <property type="match status" value="1"/>
</dbReference>
<dbReference type="Proteomes" id="UP000537326">
    <property type="component" value="Unassembled WGS sequence"/>
</dbReference>
<organism evidence="3 4">
    <name type="scientific">Nocardioides marinus</name>
    <dbReference type="NCBI Taxonomy" id="374514"/>
    <lineage>
        <taxon>Bacteria</taxon>
        <taxon>Bacillati</taxon>
        <taxon>Actinomycetota</taxon>
        <taxon>Actinomycetes</taxon>
        <taxon>Propionibacteriales</taxon>
        <taxon>Nocardioidaceae</taxon>
        <taxon>Nocardioides</taxon>
    </lineage>
</organism>
<dbReference type="AlphaFoldDB" id="A0A7Y9YB29"/>
<accession>A0A7Y9YB29</accession>
<feature type="compositionally biased region" description="Low complexity" evidence="1">
    <location>
        <begin position="56"/>
        <end position="77"/>
    </location>
</feature>
<dbReference type="RefSeq" id="WP_179529676.1">
    <property type="nucleotide sequence ID" value="NZ_BAAAPP010000002.1"/>
</dbReference>
<keyword evidence="2" id="KW-0732">Signal</keyword>
<evidence type="ECO:0000313" key="4">
    <source>
        <dbReference type="Proteomes" id="UP000537326"/>
    </source>
</evidence>
<gene>
    <name evidence="3" type="ORF">BKA05_000094</name>
</gene>
<protein>
    <recommendedName>
        <fullName evidence="5">Lipoprotein</fullName>
    </recommendedName>
</protein>
<comment type="caution">
    <text evidence="3">The sequence shown here is derived from an EMBL/GenBank/DDBJ whole genome shotgun (WGS) entry which is preliminary data.</text>
</comment>
<proteinExistence type="predicted"/>
<sequence length="169" mass="17125">MRSRRTSVPSLLLPVLALALAPALAACGDDQPTEAAAPAAPTVERVDEPAVEPVTEPATEPVDPAPAEEAPSGPSGEEAVAFFRSTEADCAAFALAVGNDVLPAYYFTDAFAAEDLGNGSWVVVDGGGAELVVDLTAGVVHGVDGPSGVLPIEYSFGCPEDLYLGSIAE</sequence>
<feature type="chain" id="PRO_5031242197" description="Lipoprotein" evidence="2">
    <location>
        <begin position="26"/>
        <end position="169"/>
    </location>
</feature>
<feature type="region of interest" description="Disordered" evidence="1">
    <location>
        <begin position="30"/>
        <end position="77"/>
    </location>
</feature>
<evidence type="ECO:0000313" key="3">
    <source>
        <dbReference type="EMBL" id="NYI08579.1"/>
    </source>
</evidence>
<name>A0A7Y9YB29_9ACTN</name>
<reference evidence="3 4" key="1">
    <citation type="submission" date="2020-07" db="EMBL/GenBank/DDBJ databases">
        <title>Sequencing the genomes of 1000 actinobacteria strains.</title>
        <authorList>
            <person name="Klenk H.-P."/>
        </authorList>
    </citation>
    <scope>NUCLEOTIDE SEQUENCE [LARGE SCALE GENOMIC DNA]</scope>
    <source>
        <strain evidence="3 4">DSM 18248</strain>
    </source>
</reference>
<feature type="signal peptide" evidence="2">
    <location>
        <begin position="1"/>
        <end position="25"/>
    </location>
</feature>
<evidence type="ECO:0008006" key="5">
    <source>
        <dbReference type="Google" id="ProtNLM"/>
    </source>
</evidence>
<evidence type="ECO:0000256" key="2">
    <source>
        <dbReference type="SAM" id="SignalP"/>
    </source>
</evidence>